<proteinExistence type="predicted"/>
<protein>
    <submittedName>
        <fullName evidence="1">Phosphatidylserine/phosphatidylglycerophosphate/ cardiolipin synthase family protein</fullName>
    </submittedName>
</protein>
<gene>
    <name evidence="1" type="ORF">EC580_003580</name>
</gene>
<evidence type="ECO:0000313" key="1">
    <source>
        <dbReference type="EMBL" id="XRI77771.1"/>
    </source>
</evidence>
<reference evidence="1 2" key="1">
    <citation type="journal article" date="2019" name="Int. J. Syst. Evol. Microbiol.">
        <title>Acidithiobacillus sulfuriphilus sp. nov.: an extremely acidophilic sulfur-oxidizing chemolithotroph isolated from a neutral pH environment.</title>
        <authorList>
            <person name="Falagan C."/>
            <person name="Moya-Beltran A."/>
            <person name="Castro M."/>
            <person name="Quatrini R."/>
            <person name="Johnson D.B."/>
        </authorList>
    </citation>
    <scope>NUCLEOTIDE SEQUENCE [LARGE SCALE GENOMIC DNA]</scope>
    <source>
        <strain evidence="1 2">CJ-2</strain>
    </source>
</reference>
<name>A0ACD5HQK5_9PROT</name>
<evidence type="ECO:0000313" key="2">
    <source>
        <dbReference type="Proteomes" id="UP000271650"/>
    </source>
</evidence>
<accession>A0ACD5HQK5</accession>
<dbReference type="Proteomes" id="UP000271650">
    <property type="component" value="Chromosome"/>
</dbReference>
<organism evidence="1 2">
    <name type="scientific">Acidithiobacillus sulfuriphilus</name>
    <dbReference type="NCBI Taxonomy" id="1867749"/>
    <lineage>
        <taxon>Bacteria</taxon>
        <taxon>Pseudomonadati</taxon>
        <taxon>Pseudomonadota</taxon>
        <taxon>Acidithiobacillia</taxon>
        <taxon>Acidithiobacillales</taxon>
        <taxon>Acidithiobacillaceae</taxon>
        <taxon>Acidithiobacillus</taxon>
    </lineage>
</organism>
<keyword evidence="2" id="KW-1185">Reference proteome</keyword>
<sequence>MLQQTRRTPWVAIDAGILLTDMADIARWLMDQFRGAETEILLENYIFEGGVWPGQVLGILEAKARSGVRVHVTLDAIGSRGFPSAWASRLRAAGAYVHWYHRLRFIGMEHRLRRTHRRIIVVDGQWAAVGGFAFADVWLGAGVSSPPYREALFACRGPIAQHLRLAFARHHPGFPALALPLPGSGTMGPEGGAAWGKGRLLEGLPPRRRGMRRRLLAVLRTARRELWIATPYFNPDPVVRRALQQAARRGVDVRLLLAGRITDHPLLRFGIQAYYQPLMQAGVRIYEYQGAFLHGKYALADGYWVTLGSANLDFLSLWFNHELNIELRSPLAVLLLRSLFVREFAHAQELAMGGWQRRPRWRRTLEWLLAVLDRWAQARALGRRKY</sequence>
<dbReference type="EMBL" id="CP127527">
    <property type="protein sequence ID" value="XRI77771.1"/>
    <property type="molecule type" value="Genomic_DNA"/>
</dbReference>